<keyword evidence="3" id="KW-1003">Cell membrane</keyword>
<dbReference type="InterPro" id="IPR011701">
    <property type="entry name" value="MFS"/>
</dbReference>
<dbReference type="AlphaFoldDB" id="A0A0D6Q2I1"/>
<dbReference type="NCBIfam" id="TIGR00711">
    <property type="entry name" value="efflux_EmrB"/>
    <property type="match status" value="1"/>
</dbReference>
<feature type="transmembrane region" description="Helical" evidence="7">
    <location>
        <begin position="91"/>
        <end position="110"/>
    </location>
</feature>
<comment type="subcellular location">
    <subcellularLocation>
        <location evidence="1">Cell membrane</location>
        <topology evidence="1">Multi-pass membrane protein</topology>
    </subcellularLocation>
</comment>
<feature type="transmembrane region" description="Helical" evidence="7">
    <location>
        <begin position="244"/>
        <end position="261"/>
    </location>
</feature>
<dbReference type="GO" id="GO:0022857">
    <property type="term" value="F:transmembrane transporter activity"/>
    <property type="evidence" value="ECO:0007669"/>
    <property type="project" value="InterPro"/>
</dbReference>
<evidence type="ECO:0000256" key="5">
    <source>
        <dbReference type="ARBA" id="ARBA00022989"/>
    </source>
</evidence>
<dbReference type="PANTHER" id="PTHR23501">
    <property type="entry name" value="MAJOR FACILITATOR SUPERFAMILY"/>
    <property type="match status" value="1"/>
</dbReference>
<sequence>MSTQPPDDNSPAAVPQKADAAAWLAVAAGTIGALMATLDTSIVNSALPTIQGEIGASSSEGTWVTTAYLVAEIVMIPLAGWFERIFKLRNFLLIAAVLFTIFSMWCGLSPNLMHMIIGRVGQGFTGGAMIPTAMTIVATRLPPAQRPVGIALFGMTAVLGPVIGPVIGGWLTENLSWHYAFFLNLPISIGLGILLFVGLPAGKIDWGEFRNTDYYGLAGLVLGLGGLTVVLEEGQRERWFESDMIRELSIMSAIGMILLVIGQFRSRQPVIHLKILLQKSFFGVFVLSLGVGGALYGILYLIPQFLAAVPDYNSEQSGVVAAISGIPTLLMLAVFPILVRKLDIRLAIAFGMFLYVVSCFMNAHLSPDSAGPHFFWSQVVRGFAQFFSLLFLNQAATSAVPIQYAEDASGLFNAARNLGGSFGLAAVATLHDRRMDLHTARIEETVTANSPLGQEFVQHYGLARLSALITRQATVMTYGDLFWIFGIALLVMMPLVFLIKPMPKDTGMTVG</sequence>
<feature type="transmembrane region" description="Helical" evidence="7">
    <location>
        <begin position="116"/>
        <end position="138"/>
    </location>
</feature>
<dbReference type="PANTHER" id="PTHR23501:SF51">
    <property type="entry name" value="MULTIDRUG RESISTANCE PROTEIN B"/>
    <property type="match status" value="1"/>
</dbReference>
<keyword evidence="4 7" id="KW-0812">Transmembrane</keyword>
<proteinExistence type="predicted"/>
<evidence type="ECO:0000313" key="10">
    <source>
        <dbReference type="Proteomes" id="UP000032675"/>
    </source>
</evidence>
<reference evidence="9 10" key="1">
    <citation type="submission" date="2012-11" db="EMBL/GenBank/DDBJ databases">
        <title>Whole genome sequence of Gluconacetobacter europaeus NBRC3261.</title>
        <authorList>
            <person name="Azuma Y."/>
            <person name="Higashiura N."/>
            <person name="Hirakawa H."/>
            <person name="Matsushita K."/>
        </authorList>
    </citation>
    <scope>NUCLEOTIDE SEQUENCE [LARGE SCALE GENOMIC DNA]</scope>
    <source>
        <strain evidence="9 10">NBRC 3261</strain>
    </source>
</reference>
<dbReference type="Pfam" id="PF07690">
    <property type="entry name" value="MFS_1"/>
    <property type="match status" value="1"/>
</dbReference>
<dbReference type="Gene3D" id="1.20.1250.20">
    <property type="entry name" value="MFS general substrate transporter like domains"/>
    <property type="match status" value="1"/>
</dbReference>
<evidence type="ECO:0000256" key="7">
    <source>
        <dbReference type="SAM" id="Phobius"/>
    </source>
</evidence>
<dbReference type="CDD" id="cd17503">
    <property type="entry name" value="MFS_LmrB_MDR_like"/>
    <property type="match status" value="1"/>
</dbReference>
<dbReference type="GO" id="GO:0005886">
    <property type="term" value="C:plasma membrane"/>
    <property type="evidence" value="ECO:0007669"/>
    <property type="project" value="UniProtKB-SubCell"/>
</dbReference>
<organism evidence="9 10">
    <name type="scientific">Komagataeibacter europaeus NBRC 3261</name>
    <dbReference type="NCBI Taxonomy" id="1234669"/>
    <lineage>
        <taxon>Bacteria</taxon>
        <taxon>Pseudomonadati</taxon>
        <taxon>Pseudomonadota</taxon>
        <taxon>Alphaproteobacteria</taxon>
        <taxon>Acetobacterales</taxon>
        <taxon>Acetobacteraceae</taxon>
        <taxon>Komagataeibacter</taxon>
    </lineage>
</organism>
<feature type="transmembrane region" description="Helical" evidence="7">
    <location>
        <begin position="346"/>
        <end position="365"/>
    </location>
</feature>
<feature type="transmembrane region" description="Helical" evidence="7">
    <location>
        <begin position="481"/>
        <end position="499"/>
    </location>
</feature>
<gene>
    <name evidence="9" type="ORF">Geu3261_0222_029</name>
</gene>
<evidence type="ECO:0000256" key="3">
    <source>
        <dbReference type="ARBA" id="ARBA00022475"/>
    </source>
</evidence>
<dbReference type="InterPro" id="IPR036259">
    <property type="entry name" value="MFS_trans_sf"/>
</dbReference>
<feature type="transmembrane region" description="Helical" evidence="7">
    <location>
        <begin position="63"/>
        <end position="82"/>
    </location>
</feature>
<feature type="transmembrane region" description="Helical" evidence="7">
    <location>
        <begin position="21"/>
        <end position="43"/>
    </location>
</feature>
<dbReference type="EMBL" id="BANI01000190">
    <property type="protein sequence ID" value="GAN97659.1"/>
    <property type="molecule type" value="Genomic_DNA"/>
</dbReference>
<keyword evidence="6 7" id="KW-0472">Membrane</keyword>
<dbReference type="InterPro" id="IPR004638">
    <property type="entry name" value="EmrB-like"/>
</dbReference>
<feature type="transmembrane region" description="Helical" evidence="7">
    <location>
        <begin position="150"/>
        <end position="171"/>
    </location>
</feature>
<dbReference type="SUPFAM" id="SSF103473">
    <property type="entry name" value="MFS general substrate transporter"/>
    <property type="match status" value="1"/>
</dbReference>
<evidence type="ECO:0000256" key="6">
    <source>
        <dbReference type="ARBA" id="ARBA00023136"/>
    </source>
</evidence>
<dbReference type="PROSITE" id="PS50850">
    <property type="entry name" value="MFS"/>
    <property type="match status" value="1"/>
</dbReference>
<evidence type="ECO:0000256" key="2">
    <source>
        <dbReference type="ARBA" id="ARBA00022448"/>
    </source>
</evidence>
<dbReference type="Proteomes" id="UP000032675">
    <property type="component" value="Unassembled WGS sequence"/>
</dbReference>
<feature type="domain" description="Major facilitator superfamily (MFS) profile" evidence="8">
    <location>
        <begin position="25"/>
        <end position="504"/>
    </location>
</feature>
<feature type="transmembrane region" description="Helical" evidence="7">
    <location>
        <begin position="214"/>
        <end position="232"/>
    </location>
</feature>
<dbReference type="InterPro" id="IPR020846">
    <property type="entry name" value="MFS_dom"/>
</dbReference>
<feature type="transmembrane region" description="Helical" evidence="7">
    <location>
        <begin position="177"/>
        <end position="202"/>
    </location>
</feature>
<keyword evidence="2" id="KW-0813">Transport</keyword>
<dbReference type="RefSeq" id="WP_010508491.1">
    <property type="nucleotide sequence ID" value="NZ_BANI01000190.1"/>
</dbReference>
<evidence type="ECO:0000313" key="9">
    <source>
        <dbReference type="EMBL" id="GAN97659.1"/>
    </source>
</evidence>
<dbReference type="Gene3D" id="1.20.1720.10">
    <property type="entry name" value="Multidrug resistance protein D"/>
    <property type="match status" value="1"/>
</dbReference>
<name>A0A0D6Q2I1_KOMEU</name>
<keyword evidence="5 7" id="KW-1133">Transmembrane helix</keyword>
<accession>A0A0D6Q2I1</accession>
<evidence type="ECO:0000259" key="8">
    <source>
        <dbReference type="PROSITE" id="PS50850"/>
    </source>
</evidence>
<comment type="caution">
    <text evidence="9">The sequence shown here is derived from an EMBL/GenBank/DDBJ whole genome shotgun (WGS) entry which is preliminary data.</text>
</comment>
<feature type="transmembrane region" description="Helical" evidence="7">
    <location>
        <begin position="318"/>
        <end position="339"/>
    </location>
</feature>
<evidence type="ECO:0000256" key="4">
    <source>
        <dbReference type="ARBA" id="ARBA00022692"/>
    </source>
</evidence>
<evidence type="ECO:0000256" key="1">
    <source>
        <dbReference type="ARBA" id="ARBA00004651"/>
    </source>
</evidence>
<feature type="transmembrane region" description="Helical" evidence="7">
    <location>
        <begin position="281"/>
        <end position="306"/>
    </location>
</feature>
<protein>
    <submittedName>
        <fullName evidence="9">Major facilitator superfamily multidrug resistance transporter EmrB/QacA</fullName>
    </submittedName>
</protein>